<dbReference type="Pfam" id="PF00149">
    <property type="entry name" value="Metallophos"/>
    <property type="match status" value="1"/>
</dbReference>
<dbReference type="GO" id="GO:0016020">
    <property type="term" value="C:membrane"/>
    <property type="evidence" value="ECO:0007669"/>
    <property type="project" value="GOC"/>
</dbReference>
<dbReference type="CDD" id="cd07385">
    <property type="entry name" value="MPP_YkuE_C"/>
    <property type="match status" value="1"/>
</dbReference>
<dbReference type="Gene3D" id="3.60.21.10">
    <property type="match status" value="1"/>
</dbReference>
<dbReference type="GO" id="GO:0008758">
    <property type="term" value="F:UDP-2,3-diacylglucosamine hydrolase activity"/>
    <property type="evidence" value="ECO:0007669"/>
    <property type="project" value="TreeGrafter"/>
</dbReference>
<dbReference type="OrthoDB" id="9780884at2"/>
<dbReference type="KEGG" id="abac:LuPra_00548"/>
<evidence type="ECO:0000259" key="3">
    <source>
        <dbReference type="Pfam" id="PF00149"/>
    </source>
</evidence>
<dbReference type="AlphaFoldDB" id="A0A143PFT6"/>
<name>A0A143PFT6_LUTPR</name>
<gene>
    <name evidence="4" type="ORF">LuPra_00548</name>
</gene>
<accession>A0A143PFT6</accession>
<dbReference type="PANTHER" id="PTHR31302">
    <property type="entry name" value="TRANSMEMBRANE PROTEIN WITH METALLOPHOSPHOESTERASE DOMAIN-RELATED"/>
    <property type="match status" value="1"/>
</dbReference>
<organism evidence="4 5">
    <name type="scientific">Luteitalea pratensis</name>
    <dbReference type="NCBI Taxonomy" id="1855912"/>
    <lineage>
        <taxon>Bacteria</taxon>
        <taxon>Pseudomonadati</taxon>
        <taxon>Acidobacteriota</taxon>
        <taxon>Vicinamibacteria</taxon>
        <taxon>Vicinamibacterales</taxon>
        <taxon>Vicinamibacteraceae</taxon>
        <taxon>Luteitalea</taxon>
    </lineage>
</organism>
<sequence>MVGRSSRGVSRRTVLRVATGVTAGLVVGEFAYGSLYGRLHLGVTRAEVPCGALPQALDGLRIGLITDTHHSTFTSLSFIDEAVTLLQAEAPDMVVLGGDYVTLRNRRYIPDAAAPFARLSAPQGVFGILGNHDDGVEMPHVLRRAGVAVLDDARTRLTVRGEVVDLIGIDYWTRRIDDIRRVARGHAPFSILLAHDPRRLHEAAALRLPLVLSGHTHGGQVSMPVIGAVAARKFPVAAGIGRKGETSLFVSRGVGTVLLPCRIDCPPEVAVVTLRRAPAA</sequence>
<dbReference type="STRING" id="1855912.LuPra_00548"/>
<dbReference type="GO" id="GO:0009245">
    <property type="term" value="P:lipid A biosynthetic process"/>
    <property type="evidence" value="ECO:0007669"/>
    <property type="project" value="TreeGrafter"/>
</dbReference>
<keyword evidence="5" id="KW-1185">Reference proteome</keyword>
<dbReference type="InterPro" id="IPR004843">
    <property type="entry name" value="Calcineurin-like_PHP"/>
</dbReference>
<dbReference type="PANTHER" id="PTHR31302:SF31">
    <property type="entry name" value="PHOSPHODIESTERASE YAEI"/>
    <property type="match status" value="1"/>
</dbReference>
<keyword evidence="2 4" id="KW-0378">Hydrolase</keyword>
<evidence type="ECO:0000256" key="1">
    <source>
        <dbReference type="ARBA" id="ARBA00022723"/>
    </source>
</evidence>
<reference evidence="4 5" key="1">
    <citation type="journal article" date="2016" name="Genome Announc.">
        <title>First Complete Genome Sequence of a Subdivision 6 Acidobacterium Strain.</title>
        <authorList>
            <person name="Huang S."/>
            <person name="Vieira S."/>
            <person name="Bunk B."/>
            <person name="Riedel T."/>
            <person name="Sproer C."/>
            <person name="Overmann J."/>
        </authorList>
    </citation>
    <scope>NUCLEOTIDE SEQUENCE [LARGE SCALE GENOMIC DNA]</scope>
    <source>
        <strain evidence="5">DSM 100886 HEG_-6_39</strain>
    </source>
</reference>
<dbReference type="GO" id="GO:0046872">
    <property type="term" value="F:metal ion binding"/>
    <property type="evidence" value="ECO:0007669"/>
    <property type="project" value="UniProtKB-KW"/>
</dbReference>
<protein>
    <submittedName>
        <fullName evidence="4">Putative metallophosphoesterase</fullName>
        <ecNumber evidence="4">3.1.-.-</ecNumber>
    </submittedName>
</protein>
<evidence type="ECO:0000256" key="2">
    <source>
        <dbReference type="ARBA" id="ARBA00022801"/>
    </source>
</evidence>
<keyword evidence="1" id="KW-0479">Metal-binding</keyword>
<proteinExistence type="predicted"/>
<evidence type="ECO:0000313" key="4">
    <source>
        <dbReference type="EMBL" id="AMY07381.1"/>
    </source>
</evidence>
<dbReference type="InterPro" id="IPR051158">
    <property type="entry name" value="Metallophosphoesterase_sf"/>
</dbReference>
<feature type="domain" description="Calcineurin-like phosphoesterase" evidence="3">
    <location>
        <begin position="60"/>
        <end position="218"/>
    </location>
</feature>
<dbReference type="InterPro" id="IPR029052">
    <property type="entry name" value="Metallo-depent_PP-like"/>
</dbReference>
<dbReference type="Proteomes" id="UP000076079">
    <property type="component" value="Chromosome"/>
</dbReference>
<dbReference type="RefSeq" id="WP_110169339.1">
    <property type="nucleotide sequence ID" value="NZ_CP015136.1"/>
</dbReference>
<reference evidence="5" key="2">
    <citation type="submission" date="2016-04" db="EMBL/GenBank/DDBJ databases">
        <title>First Complete Genome Sequence of a Subdivision 6 Acidobacterium.</title>
        <authorList>
            <person name="Huang S."/>
            <person name="Vieira S."/>
            <person name="Bunk B."/>
            <person name="Riedel T."/>
            <person name="Sproeer C."/>
            <person name="Overmann J."/>
        </authorList>
    </citation>
    <scope>NUCLEOTIDE SEQUENCE [LARGE SCALE GENOMIC DNA]</scope>
    <source>
        <strain evidence="5">DSM 100886 HEG_-6_39</strain>
    </source>
</reference>
<dbReference type="EMBL" id="CP015136">
    <property type="protein sequence ID" value="AMY07381.1"/>
    <property type="molecule type" value="Genomic_DNA"/>
</dbReference>
<evidence type="ECO:0000313" key="5">
    <source>
        <dbReference type="Proteomes" id="UP000076079"/>
    </source>
</evidence>
<dbReference type="SUPFAM" id="SSF56300">
    <property type="entry name" value="Metallo-dependent phosphatases"/>
    <property type="match status" value="1"/>
</dbReference>
<dbReference type="EC" id="3.1.-.-" evidence="4"/>